<geneLocation type="plasmid" evidence="7 12">
    <name>HMPLAS2</name>
</geneLocation>
<dbReference type="OrthoDB" id="87732at2157"/>
<sequence>MEIESTTHSRQSPLISVEGLRKEYSSGDQTVTAVDDVSFNIERGSIVGILGPNGAGKTTTIKSLLGLVEPNAGQVLINGVDVYENRRQVYNYVSAMLEGSRNAYWRLTVEENMSFFMSHRGINPRTNAEKRRRILEDLDLDEKANVPVRELSRGMKQKAALACVLAQETPILFLDEPTLGLDVEATRALRSHLSTLAEEDGRTIIISSHEMDTVQELCDRVIVMTNGSIAADKETQSFTDLFQAQTYQIEIEAAVAQKDRTAIQRRFDTAEFTEQGSKMVLTVRLEHGRELFELMDTLRERGVIPAKVDHVESDLEEAYLQVTQNRNDRAAMEGMTNG</sequence>
<name>I3RA31_HALMT</name>
<dbReference type="InterPro" id="IPR027417">
    <property type="entry name" value="P-loop_NTPase"/>
</dbReference>
<dbReference type="InterPro" id="IPR003439">
    <property type="entry name" value="ABC_transporter-like_ATP-bd"/>
</dbReference>
<evidence type="ECO:0000256" key="2">
    <source>
        <dbReference type="ARBA" id="ARBA00022448"/>
    </source>
</evidence>
<reference evidence="9 13" key="6">
    <citation type="submission" date="2019-04" db="EMBL/GenBank/DDBJ databases">
        <title>Methylomes of two halophilic Archaea, Haloarcula marismortui and Haloferax mediterranei.</title>
        <authorList>
            <person name="DasSarma S."/>
            <person name="DasSarma P."/>
            <person name="DasSarma S."/>
            <person name="Fomenkov A."/>
            <person name="Vincze T."/>
            <person name="Anton B.P."/>
            <person name="Roberts R.J."/>
        </authorList>
    </citation>
    <scope>NUCLEOTIDE SEQUENCE [LARGE SCALE GENOMIC DNA]</scope>
    <source>
        <strain evidence="9">ATCC 33500</strain>
        <strain evidence="13">ATCC 33500 / DSM 1411 / JCM 8866 / NBRC 14739 / NCIMB 2177 / R-4</strain>
        <plasmid evidence="9 13">pHME322</plasmid>
    </source>
</reference>
<dbReference type="PATRIC" id="fig|523841.21.peg.274"/>
<dbReference type="PANTHER" id="PTHR42711:SF5">
    <property type="entry name" value="ABC TRANSPORTER ATP-BINDING PROTEIN NATA"/>
    <property type="match status" value="1"/>
</dbReference>
<reference evidence="6" key="1">
    <citation type="journal article" date="2012" name="Appl. Environ. Microbiol.">
        <title>Identification of the haloarchaeal phasin (PhaP) that functions in polyhydroxyalkanoate accumulation and granule formation in Haloferax mediterranei.</title>
        <authorList>
            <person name="Cai S."/>
            <person name="Cai L."/>
            <person name="Liu H."/>
            <person name="Liu X."/>
            <person name="Han J."/>
            <person name="Zhou J."/>
            <person name="Xiang H."/>
        </authorList>
    </citation>
    <scope>NUCLEOTIDE SEQUENCE</scope>
    <source>
        <strain evidence="6">CGMCC 1.2087</strain>
    </source>
</reference>
<keyword evidence="3" id="KW-0547">Nucleotide-binding</keyword>
<organism evidence="6 10">
    <name type="scientific">Haloferax mediterranei (strain ATCC 33500 / DSM 1411 / JCM 8866 / NBRC 14739 / NCIMB 2177 / R-4)</name>
    <name type="common">Halobacterium mediterranei</name>
    <dbReference type="NCBI Taxonomy" id="523841"/>
    <lineage>
        <taxon>Archaea</taxon>
        <taxon>Methanobacteriati</taxon>
        <taxon>Methanobacteriota</taxon>
        <taxon>Stenosarchaea group</taxon>
        <taxon>Halobacteria</taxon>
        <taxon>Halobacteriales</taxon>
        <taxon>Haloferacaceae</taxon>
        <taxon>Haloferax</taxon>
    </lineage>
</organism>
<evidence type="ECO:0000313" key="11">
    <source>
        <dbReference type="Proteomes" id="UP000011603"/>
    </source>
</evidence>
<dbReference type="Proteomes" id="UP000011603">
    <property type="component" value="Unassembled WGS sequence"/>
</dbReference>
<evidence type="ECO:0000313" key="8">
    <source>
        <dbReference type="EMBL" id="EMA05407.1"/>
    </source>
</evidence>
<dbReference type="KEGG" id="hme:HFX_5259"/>
<dbReference type="SUPFAM" id="SSF52540">
    <property type="entry name" value="P-loop containing nucleoside triphosphate hydrolases"/>
    <property type="match status" value="1"/>
</dbReference>
<dbReference type="Gene3D" id="3.40.50.300">
    <property type="entry name" value="P-loop containing nucleotide triphosphate hydrolases"/>
    <property type="match status" value="1"/>
</dbReference>
<dbReference type="Proteomes" id="UP000006469">
    <property type="component" value="Plasmid pHM300"/>
</dbReference>
<dbReference type="InterPro" id="IPR050763">
    <property type="entry name" value="ABC_transporter_ATP-binding"/>
</dbReference>
<proteinExistence type="inferred from homology"/>
<reference evidence="6 10" key="2">
    <citation type="journal article" date="2012" name="J. Bacteriol.">
        <title>Complete genome sequence of the metabolically versatile halophilic archaeon Haloferax mediterranei, a poly(3-hydroxybutyrate-co-3-hydroxyvalerate) producer.</title>
        <authorList>
            <person name="Han J."/>
            <person name="Zhang F."/>
            <person name="Hou J."/>
            <person name="Liu X."/>
            <person name="Li M."/>
            <person name="Liu H."/>
            <person name="Cai L."/>
            <person name="Zhang B."/>
            <person name="Chen Y."/>
            <person name="Zhou J."/>
            <person name="Hu S."/>
            <person name="Xiang H."/>
        </authorList>
    </citation>
    <scope>NUCLEOTIDE SEQUENCE [LARGE SCALE GENOMIC DNA]</scope>
    <source>
        <strain evidence="10">ATCC 33500 / DSM 1411 / JCM 8866 / NBRC 14739 / NCIMB 2177 / R-4</strain>
        <strain evidence="6">CGMCC 1.2087</strain>
        <plasmid evidence="10">pHM300</plasmid>
    </source>
</reference>
<dbReference type="HOGENOM" id="CLU_000604_1_2_2"/>
<geneLocation type="plasmid" evidence="6 10">
    <name>pHM300</name>
</geneLocation>
<dbReference type="Proteomes" id="UP000299011">
    <property type="component" value="Plasmid pHME322"/>
</dbReference>
<evidence type="ECO:0000256" key="4">
    <source>
        <dbReference type="ARBA" id="ARBA00022840"/>
    </source>
</evidence>
<dbReference type="EMBL" id="AOLO01000001">
    <property type="protein sequence ID" value="EMA05407.1"/>
    <property type="molecule type" value="Genomic_DNA"/>
</dbReference>
<comment type="similarity">
    <text evidence="1">Belongs to the ABC transporter superfamily.</text>
</comment>
<dbReference type="SMART" id="SM00382">
    <property type="entry name" value="AAA"/>
    <property type="match status" value="1"/>
</dbReference>
<dbReference type="GO" id="GO:0005524">
    <property type="term" value="F:ATP binding"/>
    <property type="evidence" value="ECO:0007669"/>
    <property type="project" value="UniProtKB-KW"/>
</dbReference>
<gene>
    <name evidence="6" type="primary">trp-11</name>
    <name evidence="6" type="ordered locus">HFX_5259</name>
    <name evidence="7" type="ORF">BM92_19170</name>
    <name evidence="8" type="ORF">C439_01370</name>
    <name evidence="9" type="ORF">E6P09_18155</name>
</gene>
<evidence type="ECO:0000313" key="12">
    <source>
        <dbReference type="Proteomes" id="UP000027075"/>
    </source>
</evidence>
<reference evidence="8 11" key="3">
    <citation type="journal article" date="2014" name="PLoS Genet.">
        <title>Phylogenetically driven sequencing of extremely halophilic archaea reveals strategies for static and dynamic osmo-response.</title>
        <authorList>
            <person name="Becker E.A."/>
            <person name="Seitzer P.M."/>
            <person name="Tritt A."/>
            <person name="Larsen D."/>
            <person name="Krusor M."/>
            <person name="Yao A.I."/>
            <person name="Wu D."/>
            <person name="Madern D."/>
            <person name="Eisen J.A."/>
            <person name="Darling A.E."/>
            <person name="Facciotti M.T."/>
        </authorList>
    </citation>
    <scope>NUCLEOTIDE SEQUENCE [LARGE SCALE GENOMIC DNA]</scope>
    <source>
        <strain evidence="8">ATCC 33500</strain>
        <strain evidence="11">ATCC 33500 / DSM 1411 / JCM 8866 / NBRC 14739 / NCIMB 2177 / R-4</strain>
    </source>
</reference>
<evidence type="ECO:0000313" key="7">
    <source>
        <dbReference type="EMBL" id="AHZ24321.1"/>
    </source>
</evidence>
<dbReference type="EMBL" id="CP039141">
    <property type="protein sequence ID" value="QCQ77239.1"/>
    <property type="molecule type" value="Genomic_DNA"/>
</dbReference>
<dbReference type="AlphaFoldDB" id="I3RA31"/>
<reference evidence="6" key="5">
    <citation type="submission" date="2014-05" db="EMBL/GenBank/DDBJ databases">
        <authorList>
            <person name="Wang L."/>
            <person name="Yang H."/>
            <person name="Xiang H."/>
        </authorList>
    </citation>
    <scope>NUCLEOTIDE SEQUENCE</scope>
    <source>
        <strain evidence="6">CGMCC 1.2087</strain>
        <plasmid evidence="6">pHM300</plasmid>
    </source>
</reference>
<dbReference type="CDD" id="cd03230">
    <property type="entry name" value="ABC_DR_subfamily_A"/>
    <property type="match status" value="1"/>
</dbReference>
<dbReference type="PROSITE" id="PS50893">
    <property type="entry name" value="ABC_TRANSPORTER_2"/>
    <property type="match status" value="1"/>
</dbReference>
<dbReference type="PANTHER" id="PTHR42711">
    <property type="entry name" value="ABC TRANSPORTER ATP-BINDING PROTEIN"/>
    <property type="match status" value="1"/>
</dbReference>
<dbReference type="InterPro" id="IPR003593">
    <property type="entry name" value="AAA+_ATPase"/>
</dbReference>
<dbReference type="EMBL" id="CP001870">
    <property type="protein sequence ID" value="AFK21091.1"/>
    <property type="molecule type" value="Genomic_DNA"/>
</dbReference>
<dbReference type="Pfam" id="PF00005">
    <property type="entry name" value="ABC_tran"/>
    <property type="match status" value="1"/>
</dbReference>
<evidence type="ECO:0000313" key="9">
    <source>
        <dbReference type="EMBL" id="QCQ77239.1"/>
    </source>
</evidence>
<protein>
    <submittedName>
        <fullName evidence="6 7">ABC transporter</fullName>
    </submittedName>
</protein>
<keyword evidence="2" id="KW-0813">Transport</keyword>
<evidence type="ECO:0000313" key="10">
    <source>
        <dbReference type="Proteomes" id="UP000006469"/>
    </source>
</evidence>
<keyword evidence="4 6" id="KW-0067">ATP-binding</keyword>
<accession>I3RA31</accession>
<dbReference type="GO" id="GO:0016887">
    <property type="term" value="F:ATP hydrolysis activity"/>
    <property type="evidence" value="ECO:0007669"/>
    <property type="project" value="InterPro"/>
</dbReference>
<reference evidence="7 12" key="4">
    <citation type="submission" date="2014-04" db="EMBL/GenBank/DDBJ databases">
        <title>Transcriptional profiles of Haloferax mediterranei on the basis of nitrogen availability.</title>
        <authorList>
            <person name="Bautista V."/>
        </authorList>
    </citation>
    <scope>NUCLEOTIDE SEQUENCE [LARGE SCALE GENOMIC DNA]</scope>
    <source>
        <strain evidence="7">ATCC 33500</strain>
        <strain evidence="12">ATCC 33500 / DSM 1411 / JCM 8866 / NBRC 14739 / NCIMB 2177 / R-4</strain>
        <plasmid evidence="7">HMPLAS2</plasmid>
        <plasmid evidence="12">Plasmid HMPLAS2</plasmid>
    </source>
</reference>
<dbReference type="EMBL" id="CP007553">
    <property type="protein sequence ID" value="AHZ24321.1"/>
    <property type="molecule type" value="Genomic_DNA"/>
</dbReference>
<evidence type="ECO:0000313" key="13">
    <source>
        <dbReference type="Proteomes" id="UP000299011"/>
    </source>
</evidence>
<keyword evidence="11" id="KW-1185">Reference proteome</keyword>
<geneLocation type="plasmid" evidence="9 13">
    <name>pHME322</name>
</geneLocation>
<evidence type="ECO:0000259" key="5">
    <source>
        <dbReference type="PROSITE" id="PS50893"/>
    </source>
</evidence>
<dbReference type="Proteomes" id="UP000027075">
    <property type="component" value="Plasmid HMPLAS2"/>
</dbReference>
<evidence type="ECO:0000313" key="6">
    <source>
        <dbReference type="EMBL" id="AFK21091.1"/>
    </source>
</evidence>
<dbReference type="RefSeq" id="WP_004056479.1">
    <property type="nucleotide sequence ID" value="NZ_AOLO01000001.1"/>
</dbReference>
<evidence type="ECO:0000256" key="3">
    <source>
        <dbReference type="ARBA" id="ARBA00022741"/>
    </source>
</evidence>
<keyword evidence="6" id="KW-0614">Plasmid</keyword>
<evidence type="ECO:0000256" key="1">
    <source>
        <dbReference type="ARBA" id="ARBA00005417"/>
    </source>
</evidence>
<feature type="domain" description="ABC transporter" evidence="5">
    <location>
        <begin position="15"/>
        <end position="251"/>
    </location>
</feature>